<evidence type="ECO:0000313" key="1">
    <source>
        <dbReference type="EMBL" id="UTV26383.1"/>
    </source>
</evidence>
<keyword evidence="2" id="KW-1185">Reference proteome</keyword>
<dbReference type="EMBL" id="CP101508">
    <property type="protein sequence ID" value="UTV26383.1"/>
    <property type="molecule type" value="Genomic_DNA"/>
</dbReference>
<dbReference type="Proteomes" id="UP001057998">
    <property type="component" value="Chromosome 1"/>
</dbReference>
<dbReference type="RefSeq" id="WP_255387596.1">
    <property type="nucleotide sequence ID" value="NZ_CP101508.1"/>
</dbReference>
<evidence type="ECO:0000313" key="2">
    <source>
        <dbReference type="Proteomes" id="UP001057998"/>
    </source>
</evidence>
<reference evidence="1" key="1">
    <citation type="submission" date="2022-07" db="EMBL/GenBank/DDBJ databases">
        <title>Genome sequencing of Photobacterium atrarenae GJH2-4.</title>
        <authorList>
            <person name="Park S.-J."/>
        </authorList>
    </citation>
    <scope>NUCLEOTIDE SEQUENCE</scope>
    <source>
        <strain evidence="1">GJH2-4</strain>
    </source>
</reference>
<name>A0ABY5GDE7_9GAMM</name>
<organism evidence="1 2">
    <name type="scientific">Photobacterium atrarenae</name>
    <dbReference type="NCBI Taxonomy" id="865757"/>
    <lineage>
        <taxon>Bacteria</taxon>
        <taxon>Pseudomonadati</taxon>
        <taxon>Pseudomonadota</taxon>
        <taxon>Gammaproteobacteria</taxon>
        <taxon>Vibrionales</taxon>
        <taxon>Vibrionaceae</taxon>
        <taxon>Photobacterium</taxon>
    </lineage>
</organism>
<protein>
    <submittedName>
        <fullName evidence="1">Uncharacterized protein</fullName>
    </submittedName>
</protein>
<gene>
    <name evidence="1" type="ORF">NNL38_08295</name>
</gene>
<sequence length="65" mass="6835">MALSKSSLEARFVQEMEALGATAEGEHSWVNKLAKALANAVVDEFQENGKASVGGGSSQGDWPIK</sequence>
<proteinExistence type="predicted"/>
<accession>A0ABY5GDE7</accession>